<evidence type="ECO:0000259" key="6">
    <source>
        <dbReference type="PROSITE" id="PS51935"/>
    </source>
</evidence>
<dbReference type="InterPro" id="IPR051202">
    <property type="entry name" value="Peptidase_C40"/>
</dbReference>
<dbReference type="GO" id="GO:0008234">
    <property type="term" value="F:cysteine-type peptidase activity"/>
    <property type="evidence" value="ECO:0007669"/>
    <property type="project" value="UniProtKB-KW"/>
</dbReference>
<dbReference type="PANTHER" id="PTHR47053">
    <property type="entry name" value="MUREIN DD-ENDOPEPTIDASE MEPH-RELATED"/>
    <property type="match status" value="1"/>
</dbReference>
<evidence type="ECO:0000256" key="1">
    <source>
        <dbReference type="ARBA" id="ARBA00007074"/>
    </source>
</evidence>
<evidence type="ECO:0000256" key="3">
    <source>
        <dbReference type="ARBA" id="ARBA00022801"/>
    </source>
</evidence>
<feature type="region of interest" description="Disordered" evidence="5">
    <location>
        <begin position="27"/>
        <end position="46"/>
    </location>
</feature>
<proteinExistence type="inferred from homology"/>
<evidence type="ECO:0000256" key="4">
    <source>
        <dbReference type="ARBA" id="ARBA00022807"/>
    </source>
</evidence>
<evidence type="ECO:0000256" key="5">
    <source>
        <dbReference type="SAM" id="MobiDB-lite"/>
    </source>
</evidence>
<accession>A0AAU7FAE4</accession>
<dbReference type="PROSITE" id="PS51935">
    <property type="entry name" value="NLPC_P60"/>
    <property type="match status" value="1"/>
</dbReference>
<protein>
    <submittedName>
        <fullName evidence="7">C40 family peptidase</fullName>
    </submittedName>
</protein>
<reference evidence="7" key="1">
    <citation type="submission" date="2024-05" db="EMBL/GenBank/DDBJ databases">
        <authorList>
            <person name="Yang L."/>
            <person name="Pan L."/>
        </authorList>
    </citation>
    <scope>NUCLEOTIDE SEQUENCE</scope>
    <source>
        <strain evidence="7">FCG-7</strain>
    </source>
</reference>
<gene>
    <name evidence="7" type="ORF">ABHF33_01740</name>
</gene>
<sequence>MFKRTIKIARSLTVLLVLGSILWGCSSTKPSSSKPHKPIPSKPSLSKIQVNGDAREVIMVALGLLDTGYQFGGNNPEAGLDCSGLVKYVYKNALQLDLPRTAAEMAQATRTIDRADLRPGDLVFFNTLGRPFSHVGIYLGDGNFIHAPSSKGKVRIESMSNSYFASRFEGARSLLLRN</sequence>
<dbReference type="RefSeq" id="WP_348945351.1">
    <property type="nucleotide sequence ID" value="NZ_CP157355.1"/>
</dbReference>
<keyword evidence="2" id="KW-0645">Protease</keyword>
<dbReference type="InterPro" id="IPR038765">
    <property type="entry name" value="Papain-like_cys_pep_sf"/>
</dbReference>
<dbReference type="AlphaFoldDB" id="A0AAU7FAE4"/>
<organism evidence="7">
    <name type="scientific">Chitinibacter mangrovi</name>
    <dbReference type="NCBI Taxonomy" id="3153927"/>
    <lineage>
        <taxon>Bacteria</taxon>
        <taxon>Pseudomonadati</taxon>
        <taxon>Pseudomonadota</taxon>
        <taxon>Betaproteobacteria</taxon>
        <taxon>Neisseriales</taxon>
        <taxon>Chitinibacteraceae</taxon>
        <taxon>Chitinibacter</taxon>
    </lineage>
</organism>
<dbReference type="InterPro" id="IPR000064">
    <property type="entry name" value="NLP_P60_dom"/>
</dbReference>
<dbReference type="KEGG" id="cmav:ABHF33_01740"/>
<dbReference type="Pfam" id="PF00877">
    <property type="entry name" value="NLPC_P60"/>
    <property type="match status" value="1"/>
</dbReference>
<dbReference type="Gene3D" id="3.90.1720.10">
    <property type="entry name" value="endopeptidase domain like (from Nostoc punctiforme)"/>
    <property type="match status" value="1"/>
</dbReference>
<keyword evidence="4" id="KW-0788">Thiol protease</keyword>
<keyword evidence="3" id="KW-0378">Hydrolase</keyword>
<feature type="domain" description="NlpC/P60" evidence="6">
    <location>
        <begin position="51"/>
        <end position="175"/>
    </location>
</feature>
<dbReference type="SUPFAM" id="SSF54001">
    <property type="entry name" value="Cysteine proteinases"/>
    <property type="match status" value="1"/>
</dbReference>
<evidence type="ECO:0000313" key="7">
    <source>
        <dbReference type="EMBL" id="XBM01030.1"/>
    </source>
</evidence>
<dbReference type="GO" id="GO:0006508">
    <property type="term" value="P:proteolysis"/>
    <property type="evidence" value="ECO:0007669"/>
    <property type="project" value="UniProtKB-KW"/>
</dbReference>
<dbReference type="EMBL" id="CP157355">
    <property type="protein sequence ID" value="XBM01030.1"/>
    <property type="molecule type" value="Genomic_DNA"/>
</dbReference>
<comment type="similarity">
    <text evidence="1">Belongs to the peptidase C40 family.</text>
</comment>
<evidence type="ECO:0000256" key="2">
    <source>
        <dbReference type="ARBA" id="ARBA00022670"/>
    </source>
</evidence>
<dbReference type="PANTHER" id="PTHR47053:SF1">
    <property type="entry name" value="MUREIN DD-ENDOPEPTIDASE MEPH-RELATED"/>
    <property type="match status" value="1"/>
</dbReference>
<name>A0AAU7FAE4_9NEIS</name>